<evidence type="ECO:0000313" key="3">
    <source>
        <dbReference type="EMBL" id="CAG8962182.1"/>
    </source>
</evidence>
<dbReference type="Proteomes" id="UP000696280">
    <property type="component" value="Unassembled WGS sequence"/>
</dbReference>
<dbReference type="Pfam" id="PF00106">
    <property type="entry name" value="adh_short"/>
    <property type="match status" value="1"/>
</dbReference>
<proteinExistence type="inferred from homology"/>
<sequence length="285" mass="30177">MSSHVMKQTIVLVTGANRGIGLGLTSTLLLRPSHTIIATIRNASTPTDDLLALPTGHNSKLMIVYFDIPTNADALRAQGEGLKEQLGREGVKWIDTVVACAGLGDGFQSVRETGLEELMGGFWVNAMGVLVLFQGVRGLLLTKNEGVGGKEGKFILISSSLGSIGEMEGAVPSLAYGVSKAAANYLLRKISFEERGIVARAIHPGFVLPPLSSLSLSLLVFGGEADWSRWVKTGNGQRFADCMGVVEPPMGVEESVKGVLEQVRWCASFGFYVDGLRLGLTGGVG</sequence>
<dbReference type="GO" id="GO:0005737">
    <property type="term" value="C:cytoplasm"/>
    <property type="evidence" value="ECO:0007669"/>
    <property type="project" value="TreeGrafter"/>
</dbReference>
<comment type="caution">
    <text evidence="3">The sequence shown here is derived from an EMBL/GenBank/DDBJ whole genome shotgun (WGS) entry which is preliminary data.</text>
</comment>
<evidence type="ECO:0000256" key="1">
    <source>
        <dbReference type="ARBA" id="ARBA00006484"/>
    </source>
</evidence>
<dbReference type="EMBL" id="CAJVRL010000127">
    <property type="protein sequence ID" value="CAG8962182.1"/>
    <property type="molecule type" value="Genomic_DNA"/>
</dbReference>
<comment type="similarity">
    <text evidence="1">Belongs to the short-chain dehydrogenases/reductases (SDR) family.</text>
</comment>
<dbReference type="SUPFAM" id="SSF51735">
    <property type="entry name" value="NAD(P)-binding Rossmann-fold domains"/>
    <property type="match status" value="1"/>
</dbReference>
<name>A0A9N9Q1X2_9HELO</name>
<accession>A0A9N9Q1X2</accession>
<evidence type="ECO:0000313" key="4">
    <source>
        <dbReference type="Proteomes" id="UP000696280"/>
    </source>
</evidence>
<keyword evidence="2" id="KW-0521">NADP</keyword>
<dbReference type="InterPro" id="IPR051468">
    <property type="entry name" value="Fungal_SecMetab_SDRs"/>
</dbReference>
<evidence type="ECO:0000256" key="2">
    <source>
        <dbReference type="ARBA" id="ARBA00022857"/>
    </source>
</evidence>
<keyword evidence="4" id="KW-1185">Reference proteome</keyword>
<dbReference type="GO" id="GO:0016491">
    <property type="term" value="F:oxidoreductase activity"/>
    <property type="evidence" value="ECO:0007669"/>
    <property type="project" value="TreeGrafter"/>
</dbReference>
<dbReference type="InterPro" id="IPR036291">
    <property type="entry name" value="NAD(P)-bd_dom_sf"/>
</dbReference>
<reference evidence="3" key="1">
    <citation type="submission" date="2021-07" db="EMBL/GenBank/DDBJ databases">
        <authorList>
            <person name="Durling M."/>
        </authorList>
    </citation>
    <scope>NUCLEOTIDE SEQUENCE</scope>
</reference>
<dbReference type="PROSITE" id="PS00061">
    <property type="entry name" value="ADH_SHORT"/>
    <property type="match status" value="1"/>
</dbReference>
<dbReference type="InterPro" id="IPR002347">
    <property type="entry name" value="SDR_fam"/>
</dbReference>
<dbReference type="PANTHER" id="PTHR43544">
    <property type="entry name" value="SHORT-CHAIN DEHYDROGENASE/REDUCTASE"/>
    <property type="match status" value="1"/>
</dbReference>
<protein>
    <recommendedName>
        <fullName evidence="5">NAD(P)-binding protein</fullName>
    </recommendedName>
</protein>
<dbReference type="PRINTS" id="PR00081">
    <property type="entry name" value="GDHRDH"/>
</dbReference>
<gene>
    <name evidence="3" type="ORF">HYFRA_00005232</name>
</gene>
<evidence type="ECO:0008006" key="5">
    <source>
        <dbReference type="Google" id="ProtNLM"/>
    </source>
</evidence>
<dbReference type="PANTHER" id="PTHR43544:SF26">
    <property type="entry name" value="SHORT CHAIN DEHYDROGENASE_REDUCTASE FAMILY OXIDOREDUCTASE (JCVI)"/>
    <property type="match status" value="1"/>
</dbReference>
<dbReference type="AlphaFoldDB" id="A0A9N9Q1X2"/>
<dbReference type="Gene3D" id="3.40.50.720">
    <property type="entry name" value="NAD(P)-binding Rossmann-like Domain"/>
    <property type="match status" value="1"/>
</dbReference>
<organism evidence="3 4">
    <name type="scientific">Hymenoscyphus fraxineus</name>
    <dbReference type="NCBI Taxonomy" id="746836"/>
    <lineage>
        <taxon>Eukaryota</taxon>
        <taxon>Fungi</taxon>
        <taxon>Dikarya</taxon>
        <taxon>Ascomycota</taxon>
        <taxon>Pezizomycotina</taxon>
        <taxon>Leotiomycetes</taxon>
        <taxon>Helotiales</taxon>
        <taxon>Helotiaceae</taxon>
        <taxon>Hymenoscyphus</taxon>
    </lineage>
</organism>
<dbReference type="OrthoDB" id="9876299at2759"/>
<dbReference type="InterPro" id="IPR020904">
    <property type="entry name" value="Sc_DH/Rdtase_CS"/>
</dbReference>